<dbReference type="InterPro" id="IPR032675">
    <property type="entry name" value="LRR_dom_sf"/>
</dbReference>
<dbReference type="InterPro" id="IPR006566">
    <property type="entry name" value="FBD"/>
</dbReference>
<keyword evidence="3" id="KW-1185">Reference proteome</keyword>
<dbReference type="PANTHER" id="PTHR31900:SF34">
    <property type="entry name" value="EMB|CAB62440.1-RELATED"/>
    <property type="match status" value="1"/>
</dbReference>
<evidence type="ECO:0000313" key="2">
    <source>
        <dbReference type="EMBL" id="KAK6134577.1"/>
    </source>
</evidence>
<dbReference type="Proteomes" id="UP001318860">
    <property type="component" value="Unassembled WGS sequence"/>
</dbReference>
<name>A0ABR0VKN5_REHGL</name>
<dbReference type="SUPFAM" id="SSF81383">
    <property type="entry name" value="F-box domain"/>
    <property type="match status" value="1"/>
</dbReference>
<comment type="caution">
    <text evidence="2">The sequence shown here is derived from an EMBL/GenBank/DDBJ whole genome shotgun (WGS) entry which is preliminary data.</text>
</comment>
<organism evidence="2 3">
    <name type="scientific">Rehmannia glutinosa</name>
    <name type="common">Chinese foxglove</name>
    <dbReference type="NCBI Taxonomy" id="99300"/>
    <lineage>
        <taxon>Eukaryota</taxon>
        <taxon>Viridiplantae</taxon>
        <taxon>Streptophyta</taxon>
        <taxon>Embryophyta</taxon>
        <taxon>Tracheophyta</taxon>
        <taxon>Spermatophyta</taxon>
        <taxon>Magnoliopsida</taxon>
        <taxon>eudicotyledons</taxon>
        <taxon>Gunneridae</taxon>
        <taxon>Pentapetalae</taxon>
        <taxon>asterids</taxon>
        <taxon>lamiids</taxon>
        <taxon>Lamiales</taxon>
        <taxon>Orobanchaceae</taxon>
        <taxon>Rehmannieae</taxon>
        <taxon>Rehmannia</taxon>
    </lineage>
</organism>
<dbReference type="PANTHER" id="PTHR31900">
    <property type="entry name" value="F-BOX/RNI SUPERFAMILY PROTEIN-RELATED"/>
    <property type="match status" value="1"/>
</dbReference>
<dbReference type="InterPro" id="IPR053781">
    <property type="entry name" value="F-box_AtFBL13-like"/>
</dbReference>
<dbReference type="CDD" id="cd22160">
    <property type="entry name" value="F-box_AtFBL13-like"/>
    <property type="match status" value="1"/>
</dbReference>
<dbReference type="Pfam" id="PF24758">
    <property type="entry name" value="LRR_At5g56370"/>
    <property type="match status" value="1"/>
</dbReference>
<feature type="domain" description="F-box" evidence="1">
    <location>
        <begin position="7"/>
        <end position="59"/>
    </location>
</feature>
<dbReference type="PROSITE" id="PS50181">
    <property type="entry name" value="FBOX"/>
    <property type="match status" value="1"/>
</dbReference>
<evidence type="ECO:0000313" key="3">
    <source>
        <dbReference type="Proteomes" id="UP001318860"/>
    </source>
</evidence>
<dbReference type="SMART" id="SM00579">
    <property type="entry name" value="FBD"/>
    <property type="match status" value="1"/>
</dbReference>
<dbReference type="Gene3D" id="3.80.10.10">
    <property type="entry name" value="Ribonuclease Inhibitor"/>
    <property type="match status" value="1"/>
</dbReference>
<sequence length="440" mass="51186">MQIVTSIDRLSGLPDDILCHILSFLPTKLSVATSILAKRWRYMWPYVPNVHFDHIYHNTNIINRIMFLHKVQNLTTFRLYYKDNNISDEHEVDTWITTVISHHIKNLDINLGNNHIKFHEGLFTSKILVDLRLDCCLLFPLNGVVCLPRLKKLHLSYIKLDGDETLPHLISGCPVLEELIIKNIVNQKMVSFSISSSTIKRLKVAFDLTLNKLMLSSYFDNTGKFEREAYMVKIDTPALSYLHVYSRTRYEYVSVGSLTSLIEADVDLEFVSPPIEMDDLLSRSTLEFVGRLCNVKCLKLSIGWMEVPDSEFSALNVKFHNLTKLEIAPDWRFISKFLENADNLEVLMIRTVEECLKYWVDPEQVPTCLLSHLETVRINKFEGREQEFNIVRYLLKNVKVLKRMEIYSPNHSFDFKAKFDALQKISLFQRGCEACEVAFY</sequence>
<reference evidence="2 3" key="1">
    <citation type="journal article" date="2021" name="Comput. Struct. Biotechnol. J.">
        <title>De novo genome assembly of the potent medicinal plant Rehmannia glutinosa using nanopore technology.</title>
        <authorList>
            <person name="Ma L."/>
            <person name="Dong C."/>
            <person name="Song C."/>
            <person name="Wang X."/>
            <person name="Zheng X."/>
            <person name="Niu Y."/>
            <person name="Chen S."/>
            <person name="Feng W."/>
        </authorList>
    </citation>
    <scope>NUCLEOTIDE SEQUENCE [LARGE SCALE GENOMIC DNA]</scope>
    <source>
        <strain evidence="2">DH-2019</strain>
    </source>
</reference>
<dbReference type="InterPro" id="IPR055411">
    <property type="entry name" value="LRR_FXL15/At3g58940/PEG3-like"/>
</dbReference>
<dbReference type="EMBL" id="JABTTQ020001146">
    <property type="protein sequence ID" value="KAK6134577.1"/>
    <property type="molecule type" value="Genomic_DNA"/>
</dbReference>
<gene>
    <name evidence="2" type="ORF">DH2020_031697</name>
</gene>
<dbReference type="InterPro" id="IPR050232">
    <property type="entry name" value="FBL13/AtMIF1-like"/>
</dbReference>
<dbReference type="InterPro" id="IPR001810">
    <property type="entry name" value="F-box_dom"/>
</dbReference>
<dbReference type="InterPro" id="IPR036047">
    <property type="entry name" value="F-box-like_dom_sf"/>
</dbReference>
<protein>
    <recommendedName>
        <fullName evidence="1">F-box domain-containing protein</fullName>
    </recommendedName>
</protein>
<accession>A0ABR0VKN5</accession>
<evidence type="ECO:0000259" key="1">
    <source>
        <dbReference type="PROSITE" id="PS50181"/>
    </source>
</evidence>
<dbReference type="Pfam" id="PF00646">
    <property type="entry name" value="F-box"/>
    <property type="match status" value="1"/>
</dbReference>
<proteinExistence type="predicted"/>
<dbReference type="SUPFAM" id="SSF52047">
    <property type="entry name" value="RNI-like"/>
    <property type="match status" value="1"/>
</dbReference>
<dbReference type="Pfam" id="PF08387">
    <property type="entry name" value="FBD"/>
    <property type="match status" value="1"/>
</dbReference>